<protein>
    <submittedName>
        <fullName evidence="1">Uncharacterized protein</fullName>
    </submittedName>
</protein>
<gene>
    <name evidence="1" type="ORF">PAECIP111802_01680</name>
</gene>
<dbReference type="EMBL" id="CAJVCE010000004">
    <property type="protein sequence ID" value="CAG7630836.1"/>
    <property type="molecule type" value="Genomic_DNA"/>
</dbReference>
<dbReference type="Proteomes" id="UP000730618">
    <property type="component" value="Unassembled WGS sequence"/>
</dbReference>
<name>A0ABM8VEB8_9BACL</name>
<sequence length="52" mass="6102">MDGWSERGSVRCCVQKQRFSLRKQTRQAVKQPTLNNIAMRYNGEITKTIPYL</sequence>
<organism evidence="1 2">
    <name type="scientific">Paenibacillus allorhizosphaerae</name>
    <dbReference type="NCBI Taxonomy" id="2849866"/>
    <lineage>
        <taxon>Bacteria</taxon>
        <taxon>Bacillati</taxon>
        <taxon>Bacillota</taxon>
        <taxon>Bacilli</taxon>
        <taxon>Bacillales</taxon>
        <taxon>Paenibacillaceae</taxon>
        <taxon>Paenibacillus</taxon>
    </lineage>
</organism>
<accession>A0ABM8VEB8</accession>
<evidence type="ECO:0000313" key="2">
    <source>
        <dbReference type="Proteomes" id="UP000730618"/>
    </source>
</evidence>
<evidence type="ECO:0000313" key="1">
    <source>
        <dbReference type="EMBL" id="CAG7630836.1"/>
    </source>
</evidence>
<proteinExistence type="predicted"/>
<comment type="caution">
    <text evidence="1">The sequence shown here is derived from an EMBL/GenBank/DDBJ whole genome shotgun (WGS) entry which is preliminary data.</text>
</comment>
<reference evidence="1 2" key="1">
    <citation type="submission" date="2021-06" db="EMBL/GenBank/DDBJ databases">
        <authorList>
            <person name="Criscuolo A."/>
        </authorList>
    </citation>
    <scope>NUCLEOTIDE SEQUENCE [LARGE SCALE GENOMIC DNA]</scope>
    <source>
        <strain evidence="2">CIP 111802</strain>
    </source>
</reference>
<keyword evidence="2" id="KW-1185">Reference proteome</keyword>